<evidence type="ECO:0000256" key="5">
    <source>
        <dbReference type="ARBA" id="ARBA00023163"/>
    </source>
</evidence>
<sequence>MEEDKPHAKIRKALLVDDDRLVLATLASGLEQAGFAVQACASVEEARRVLGVERPDIAVLDVRMPDQSGLDLAKHLLDDHPAVPFIFLTAYGDEEVVQQAVEFGALGYLVKPVDLPQLIPALSAALARSADLGKLRSTGQQLQTALNESREVSMAVGLIMERRRLNRQQAFEALRNSARTQRRKIGDVAEEILAAAELLNNGKDL</sequence>
<dbReference type="PIRSF" id="PIRSF036382">
    <property type="entry name" value="RR_antiterm"/>
    <property type="match status" value="1"/>
</dbReference>
<accession>A0A809RB66</accession>
<dbReference type="SMART" id="SM01012">
    <property type="entry name" value="ANTAR"/>
    <property type="match status" value="1"/>
</dbReference>
<dbReference type="InterPro" id="IPR001789">
    <property type="entry name" value="Sig_transdc_resp-reg_receiver"/>
</dbReference>
<dbReference type="GO" id="GO:0000976">
    <property type="term" value="F:transcription cis-regulatory region binding"/>
    <property type="evidence" value="ECO:0007669"/>
    <property type="project" value="TreeGrafter"/>
</dbReference>
<dbReference type="GO" id="GO:0003723">
    <property type="term" value="F:RNA binding"/>
    <property type="evidence" value="ECO:0007669"/>
    <property type="project" value="InterPro"/>
</dbReference>
<feature type="domain" description="ANTAR" evidence="8">
    <location>
        <begin position="132"/>
        <end position="193"/>
    </location>
</feature>
<name>A0A809RB66_9PROT</name>
<feature type="domain" description="Response regulatory" evidence="7">
    <location>
        <begin position="12"/>
        <end position="126"/>
    </location>
</feature>
<dbReference type="InterPro" id="IPR039420">
    <property type="entry name" value="WalR-like"/>
</dbReference>
<evidence type="ECO:0000256" key="2">
    <source>
        <dbReference type="ARBA" id="ARBA00023012"/>
    </source>
</evidence>
<keyword evidence="3" id="KW-0805">Transcription regulation</keyword>
<keyword evidence="1 6" id="KW-0597">Phosphoprotein</keyword>
<keyword evidence="5" id="KW-0804">Transcription</keyword>
<dbReference type="InterPro" id="IPR036388">
    <property type="entry name" value="WH-like_DNA-bd_sf"/>
</dbReference>
<dbReference type="SUPFAM" id="SSF52172">
    <property type="entry name" value="CheY-like"/>
    <property type="match status" value="1"/>
</dbReference>
<dbReference type="GO" id="GO:0000156">
    <property type="term" value="F:phosphorelay response regulator activity"/>
    <property type="evidence" value="ECO:0007669"/>
    <property type="project" value="TreeGrafter"/>
</dbReference>
<dbReference type="Gene3D" id="1.10.10.10">
    <property type="entry name" value="Winged helix-like DNA-binding domain superfamily/Winged helix DNA-binding domain"/>
    <property type="match status" value="1"/>
</dbReference>
<evidence type="ECO:0000259" key="7">
    <source>
        <dbReference type="PROSITE" id="PS50110"/>
    </source>
</evidence>
<dbReference type="PANTHER" id="PTHR48111:SF1">
    <property type="entry name" value="TWO-COMPONENT RESPONSE REGULATOR ORR33"/>
    <property type="match status" value="1"/>
</dbReference>
<feature type="modified residue" description="4-aspartylphosphate" evidence="6">
    <location>
        <position position="61"/>
    </location>
</feature>
<evidence type="ECO:0000256" key="1">
    <source>
        <dbReference type="ARBA" id="ARBA00022553"/>
    </source>
</evidence>
<dbReference type="EMBL" id="AP021857">
    <property type="protein sequence ID" value="BBO21585.1"/>
    <property type="molecule type" value="Genomic_DNA"/>
</dbReference>
<evidence type="ECO:0000256" key="3">
    <source>
        <dbReference type="ARBA" id="ARBA00023015"/>
    </source>
</evidence>
<protein>
    <submittedName>
        <fullName evidence="9">Response regulator</fullName>
    </submittedName>
</protein>
<dbReference type="Pfam" id="PF00072">
    <property type="entry name" value="Response_reg"/>
    <property type="match status" value="1"/>
</dbReference>
<dbReference type="InterPro" id="IPR005561">
    <property type="entry name" value="ANTAR"/>
</dbReference>
<dbReference type="Gene3D" id="3.40.50.2300">
    <property type="match status" value="1"/>
</dbReference>
<dbReference type="PANTHER" id="PTHR48111">
    <property type="entry name" value="REGULATOR OF RPOS"/>
    <property type="match status" value="1"/>
</dbReference>
<dbReference type="GO" id="GO:0032993">
    <property type="term" value="C:protein-DNA complex"/>
    <property type="evidence" value="ECO:0007669"/>
    <property type="project" value="TreeGrafter"/>
</dbReference>
<dbReference type="Pfam" id="PF03861">
    <property type="entry name" value="ANTAR"/>
    <property type="match status" value="1"/>
</dbReference>
<evidence type="ECO:0000256" key="4">
    <source>
        <dbReference type="ARBA" id="ARBA00023125"/>
    </source>
</evidence>
<proteinExistence type="predicted"/>
<dbReference type="KEGG" id="ddz:DSYM_22840"/>
<evidence type="ECO:0000313" key="10">
    <source>
        <dbReference type="Proteomes" id="UP000662914"/>
    </source>
</evidence>
<keyword evidence="4" id="KW-0238">DNA-binding</keyword>
<evidence type="ECO:0000313" key="9">
    <source>
        <dbReference type="EMBL" id="BBO21585.1"/>
    </source>
</evidence>
<dbReference type="SMART" id="SM00448">
    <property type="entry name" value="REC"/>
    <property type="match status" value="1"/>
</dbReference>
<dbReference type="Proteomes" id="UP000662914">
    <property type="component" value="Chromosome"/>
</dbReference>
<organism evidence="9 10">
    <name type="scientific">Candidatus Desulfobacillus denitrificans</name>
    <dbReference type="NCBI Taxonomy" id="2608985"/>
    <lineage>
        <taxon>Bacteria</taxon>
        <taxon>Pseudomonadati</taxon>
        <taxon>Pseudomonadota</taxon>
        <taxon>Betaproteobacteria</taxon>
        <taxon>Candidatus Desulfobacillus</taxon>
    </lineage>
</organism>
<dbReference type="GO" id="GO:0005829">
    <property type="term" value="C:cytosol"/>
    <property type="evidence" value="ECO:0007669"/>
    <property type="project" value="TreeGrafter"/>
</dbReference>
<keyword evidence="2" id="KW-0902">Two-component regulatory system</keyword>
<evidence type="ECO:0000256" key="6">
    <source>
        <dbReference type="PROSITE-ProRule" id="PRU00169"/>
    </source>
</evidence>
<dbReference type="PROSITE" id="PS50921">
    <property type="entry name" value="ANTAR"/>
    <property type="match status" value="1"/>
</dbReference>
<gene>
    <name evidence="9" type="ORF">DSYM_22840</name>
</gene>
<dbReference type="InterPro" id="IPR008327">
    <property type="entry name" value="Sig_transdc_resp-reg_antiterm"/>
</dbReference>
<dbReference type="GO" id="GO:0006355">
    <property type="term" value="P:regulation of DNA-templated transcription"/>
    <property type="evidence" value="ECO:0007669"/>
    <property type="project" value="TreeGrafter"/>
</dbReference>
<dbReference type="PROSITE" id="PS50110">
    <property type="entry name" value="RESPONSE_REGULATORY"/>
    <property type="match status" value="1"/>
</dbReference>
<dbReference type="CDD" id="cd00156">
    <property type="entry name" value="REC"/>
    <property type="match status" value="1"/>
</dbReference>
<evidence type="ECO:0000259" key="8">
    <source>
        <dbReference type="PROSITE" id="PS50921"/>
    </source>
</evidence>
<reference evidence="9" key="1">
    <citation type="journal article" name="DNA Res.">
        <title>The physiological potential of anammox bacteria as revealed by their core genome structure.</title>
        <authorList>
            <person name="Okubo T."/>
            <person name="Toyoda A."/>
            <person name="Fukuhara K."/>
            <person name="Uchiyama I."/>
            <person name="Harigaya Y."/>
            <person name="Kuroiwa M."/>
            <person name="Suzuki T."/>
            <person name="Murakami Y."/>
            <person name="Suwa Y."/>
            <person name="Takami H."/>
        </authorList>
    </citation>
    <scope>NUCLEOTIDE SEQUENCE</scope>
    <source>
        <strain evidence="9">317325-3</strain>
    </source>
</reference>
<dbReference type="AlphaFoldDB" id="A0A809RB66"/>
<dbReference type="InterPro" id="IPR011006">
    <property type="entry name" value="CheY-like_superfamily"/>
</dbReference>